<reference evidence="2" key="1">
    <citation type="journal article" date="2019" name="Int. J. Syst. Evol. Microbiol.">
        <title>The Global Catalogue of Microorganisms (GCM) 10K type strain sequencing project: providing services to taxonomists for standard genome sequencing and annotation.</title>
        <authorList>
            <consortium name="The Broad Institute Genomics Platform"/>
            <consortium name="The Broad Institute Genome Sequencing Center for Infectious Disease"/>
            <person name="Wu L."/>
            <person name="Ma J."/>
        </authorList>
    </citation>
    <scope>NUCLEOTIDE SEQUENCE [LARGE SCALE GENOMIC DNA]</scope>
    <source>
        <strain evidence="2">JCM 16902</strain>
    </source>
</reference>
<comment type="caution">
    <text evidence="1">The sequence shown here is derived from an EMBL/GenBank/DDBJ whole genome shotgun (WGS) entry which is preliminary data.</text>
</comment>
<protein>
    <submittedName>
        <fullName evidence="1">Uncharacterized protein</fullName>
    </submittedName>
</protein>
<evidence type="ECO:0000313" key="2">
    <source>
        <dbReference type="Proteomes" id="UP001501074"/>
    </source>
</evidence>
<organism evidence="1 2">
    <name type="scientific">Kineosporia mesophila</name>
    <dbReference type="NCBI Taxonomy" id="566012"/>
    <lineage>
        <taxon>Bacteria</taxon>
        <taxon>Bacillati</taxon>
        <taxon>Actinomycetota</taxon>
        <taxon>Actinomycetes</taxon>
        <taxon>Kineosporiales</taxon>
        <taxon>Kineosporiaceae</taxon>
        <taxon>Kineosporia</taxon>
    </lineage>
</organism>
<accession>A0ABP6ZMV6</accession>
<dbReference type="RefSeq" id="WP_231482004.1">
    <property type="nucleotide sequence ID" value="NZ_BAAAZO010000004.1"/>
</dbReference>
<evidence type="ECO:0000313" key="1">
    <source>
        <dbReference type="EMBL" id="GAA3612836.1"/>
    </source>
</evidence>
<dbReference type="EMBL" id="BAAAZO010000004">
    <property type="protein sequence ID" value="GAA3612836.1"/>
    <property type="molecule type" value="Genomic_DNA"/>
</dbReference>
<keyword evidence="2" id="KW-1185">Reference proteome</keyword>
<gene>
    <name evidence="1" type="ORF">GCM10022223_31210</name>
</gene>
<dbReference type="Proteomes" id="UP001501074">
    <property type="component" value="Unassembled WGS sequence"/>
</dbReference>
<sequence length="58" mass="5958">MTTSMMILDEVVSEELVVGDAGLGGADISGSAGFRGLAEEVGKEGYVREVRGRGGGKR</sequence>
<name>A0ABP6ZMV6_9ACTN</name>
<proteinExistence type="predicted"/>